<gene>
    <name evidence="1" type="ORF">BDR25DRAFT_361110</name>
</gene>
<evidence type="ECO:0000313" key="1">
    <source>
        <dbReference type="EMBL" id="KAF2464878.1"/>
    </source>
</evidence>
<accession>A0ACB6QD34</accession>
<sequence>MSNWCDTGILAPLLGVHAPSPNVLKSSPGVLVPSGSFSSQYTMIGAQQIGLGYNDRERLEASDRSQRGAMGLRIAKKIVEMKEVAVLAAPKRASIHAYPRTRSYKFGTWNMAAGATEDASGKSMRGSATMLYEQGARKLLTPTSKVEIAAKARQTSMHNRLCSDSITQSGKSPYCFTDMVAGLVQVVAGHDLLNEASLTVSQFTGDEERRRFEQEVHTKRTLHLCLARLVSYYKSARNWEPMLWQKIDGADRFRRASFCTTKLVSSRLREMLRTGWRRLPCVLFQPMVTILSNAIPKTER</sequence>
<dbReference type="EMBL" id="MU003533">
    <property type="protein sequence ID" value="KAF2464878.1"/>
    <property type="molecule type" value="Genomic_DNA"/>
</dbReference>
<organism evidence="1 2">
    <name type="scientific">Lindgomyces ingoldianus</name>
    <dbReference type="NCBI Taxonomy" id="673940"/>
    <lineage>
        <taxon>Eukaryota</taxon>
        <taxon>Fungi</taxon>
        <taxon>Dikarya</taxon>
        <taxon>Ascomycota</taxon>
        <taxon>Pezizomycotina</taxon>
        <taxon>Dothideomycetes</taxon>
        <taxon>Pleosporomycetidae</taxon>
        <taxon>Pleosporales</taxon>
        <taxon>Lindgomycetaceae</taxon>
        <taxon>Lindgomyces</taxon>
    </lineage>
</organism>
<comment type="caution">
    <text evidence="1">The sequence shown here is derived from an EMBL/GenBank/DDBJ whole genome shotgun (WGS) entry which is preliminary data.</text>
</comment>
<dbReference type="Proteomes" id="UP000799755">
    <property type="component" value="Unassembled WGS sequence"/>
</dbReference>
<reference evidence="1" key="1">
    <citation type="journal article" date="2020" name="Stud. Mycol.">
        <title>101 Dothideomycetes genomes: a test case for predicting lifestyles and emergence of pathogens.</title>
        <authorList>
            <person name="Haridas S."/>
            <person name="Albert R."/>
            <person name="Binder M."/>
            <person name="Bloem J."/>
            <person name="Labutti K."/>
            <person name="Salamov A."/>
            <person name="Andreopoulos B."/>
            <person name="Baker S."/>
            <person name="Barry K."/>
            <person name="Bills G."/>
            <person name="Bluhm B."/>
            <person name="Cannon C."/>
            <person name="Castanera R."/>
            <person name="Culley D."/>
            <person name="Daum C."/>
            <person name="Ezra D."/>
            <person name="Gonzalez J."/>
            <person name="Henrissat B."/>
            <person name="Kuo A."/>
            <person name="Liang C."/>
            <person name="Lipzen A."/>
            <person name="Lutzoni F."/>
            <person name="Magnuson J."/>
            <person name="Mondo S."/>
            <person name="Nolan M."/>
            <person name="Ohm R."/>
            <person name="Pangilinan J."/>
            <person name="Park H.-J."/>
            <person name="Ramirez L."/>
            <person name="Alfaro M."/>
            <person name="Sun H."/>
            <person name="Tritt A."/>
            <person name="Yoshinaga Y."/>
            <person name="Zwiers L.-H."/>
            <person name="Turgeon B."/>
            <person name="Goodwin S."/>
            <person name="Spatafora J."/>
            <person name="Crous P."/>
            <person name="Grigoriev I."/>
        </authorList>
    </citation>
    <scope>NUCLEOTIDE SEQUENCE</scope>
    <source>
        <strain evidence="1">ATCC 200398</strain>
    </source>
</reference>
<name>A0ACB6QD34_9PLEO</name>
<evidence type="ECO:0000313" key="2">
    <source>
        <dbReference type="Proteomes" id="UP000799755"/>
    </source>
</evidence>
<protein>
    <submittedName>
        <fullName evidence="1">Uncharacterized protein</fullName>
    </submittedName>
</protein>
<proteinExistence type="predicted"/>
<keyword evidence="2" id="KW-1185">Reference proteome</keyword>